<dbReference type="PANTHER" id="PTHR46305">
    <property type="match status" value="1"/>
</dbReference>
<dbReference type="Pfam" id="PF02525">
    <property type="entry name" value="Flavodoxin_2"/>
    <property type="match status" value="1"/>
</dbReference>
<evidence type="ECO:0000313" key="6">
    <source>
        <dbReference type="EMBL" id="QPC45593.1"/>
    </source>
</evidence>
<evidence type="ECO:0000256" key="4">
    <source>
        <dbReference type="ARBA" id="ARBA00037981"/>
    </source>
</evidence>
<evidence type="ECO:0000256" key="1">
    <source>
        <dbReference type="ARBA" id="ARBA00001974"/>
    </source>
</evidence>
<dbReference type="SUPFAM" id="SSF52218">
    <property type="entry name" value="Flavoproteins"/>
    <property type="match status" value="1"/>
</dbReference>
<comment type="similarity">
    <text evidence="4">Belongs to the oxidoreductase MdaB family.</text>
</comment>
<dbReference type="Gene3D" id="3.40.50.360">
    <property type="match status" value="1"/>
</dbReference>
<feature type="domain" description="Flavodoxin-like fold" evidence="5">
    <location>
        <begin position="2"/>
        <end position="180"/>
    </location>
</feature>
<evidence type="ECO:0000256" key="3">
    <source>
        <dbReference type="ARBA" id="ARBA00022827"/>
    </source>
</evidence>
<gene>
    <name evidence="6" type="ORF">G8O30_00675</name>
</gene>
<dbReference type="InterPro" id="IPR029039">
    <property type="entry name" value="Flavoprotein-like_sf"/>
</dbReference>
<protein>
    <submittedName>
        <fullName evidence="6">NAD(P)H-dependent oxidoreductase</fullName>
    </submittedName>
</protein>
<dbReference type="RefSeq" id="WP_239673100.1">
    <property type="nucleotide sequence ID" value="NZ_CP049742.1"/>
</dbReference>
<dbReference type="EMBL" id="CP049742">
    <property type="protein sequence ID" value="QPC45593.1"/>
    <property type="molecule type" value="Genomic_DNA"/>
</dbReference>
<dbReference type="InterPro" id="IPR052397">
    <property type="entry name" value="NADPH-QR_MdaB"/>
</dbReference>
<name>A0A7S8HEC8_9BACI</name>
<dbReference type="KEGG" id="mcui:G8O30_00675"/>
<evidence type="ECO:0000313" key="7">
    <source>
        <dbReference type="Proteomes" id="UP000593626"/>
    </source>
</evidence>
<evidence type="ECO:0000259" key="5">
    <source>
        <dbReference type="Pfam" id="PF02525"/>
    </source>
</evidence>
<evidence type="ECO:0000256" key="2">
    <source>
        <dbReference type="ARBA" id="ARBA00022630"/>
    </source>
</evidence>
<dbReference type="InterPro" id="IPR003680">
    <property type="entry name" value="Flavodoxin_fold"/>
</dbReference>
<accession>A0A7S8HEC8</accession>
<comment type="cofactor">
    <cofactor evidence="1">
        <name>FAD</name>
        <dbReference type="ChEBI" id="CHEBI:57692"/>
    </cofactor>
</comment>
<keyword evidence="7" id="KW-1185">Reference proteome</keyword>
<keyword evidence="2" id="KW-0285">Flavoprotein</keyword>
<proteinExistence type="inferred from homology"/>
<keyword evidence="3" id="KW-0274">FAD</keyword>
<dbReference type="Proteomes" id="UP000593626">
    <property type="component" value="Chromosome"/>
</dbReference>
<sequence length="186" mass="21532">MKNILVINGHEYYDFAKGQLNKTLFEDIVSTLSDKFEVKTTIVEEGYDVKKEQEKFQWADVVIFQTPIYWFSLPAAMKKYIDQVYAYGVFFGPAINQYGDGGLMEGKKYMFSTTWNAPETAFNDTNEGSFLQGKDIEDAIAHLHHMQRYVNMVPLKTFGAHDVVANPDIEKYRSELKKHLQDVFMK</sequence>
<dbReference type="AlphaFoldDB" id="A0A7S8HEC8"/>
<organism evidence="6 7">
    <name type="scientific">Mangrovibacillus cuniculi</name>
    <dbReference type="NCBI Taxonomy" id="2593652"/>
    <lineage>
        <taxon>Bacteria</taxon>
        <taxon>Bacillati</taxon>
        <taxon>Bacillota</taxon>
        <taxon>Bacilli</taxon>
        <taxon>Bacillales</taxon>
        <taxon>Bacillaceae</taxon>
        <taxon>Mangrovibacillus</taxon>
    </lineage>
</organism>
<dbReference type="PANTHER" id="PTHR46305:SF3">
    <property type="entry name" value="NADPH:QUINONE OXIDOREDUCTASE MDAB"/>
    <property type="match status" value="1"/>
</dbReference>
<reference evidence="6 7" key="1">
    <citation type="submission" date="2019-07" db="EMBL/GenBank/DDBJ databases">
        <title>Genome sequence of 2 isolates from Red Sea Mangroves.</title>
        <authorList>
            <person name="Sefrji F."/>
            <person name="Michoud G."/>
            <person name="Merlino G."/>
            <person name="Daffonchio D."/>
        </authorList>
    </citation>
    <scope>NUCLEOTIDE SEQUENCE [LARGE SCALE GENOMIC DNA]</scope>
    <source>
        <strain evidence="6 7">R1DC41</strain>
    </source>
</reference>